<accession>A0AAV8R4E5</accession>
<feature type="compositionally biased region" description="Basic and acidic residues" evidence="1">
    <location>
        <begin position="125"/>
        <end position="137"/>
    </location>
</feature>
<gene>
    <name evidence="3" type="ORF">OPV22_013667</name>
</gene>
<evidence type="ECO:0000313" key="4">
    <source>
        <dbReference type="Proteomes" id="UP001222027"/>
    </source>
</evidence>
<proteinExistence type="predicted"/>
<comment type="caution">
    <text evidence="3">The sequence shown here is derived from an EMBL/GenBank/DDBJ whole genome shotgun (WGS) entry which is preliminary data.</text>
</comment>
<keyword evidence="2" id="KW-0812">Transmembrane</keyword>
<feature type="transmembrane region" description="Helical" evidence="2">
    <location>
        <begin position="41"/>
        <end position="69"/>
    </location>
</feature>
<dbReference type="EMBL" id="JAQQAF010000004">
    <property type="protein sequence ID" value="KAJ8491946.1"/>
    <property type="molecule type" value="Genomic_DNA"/>
</dbReference>
<sequence length="137" mass="15121">MLATCQDVRRFLWREAVLLLRVLGRGGGAEPEELENGVGGLIVLLLCFFIYVSCCWSSLVEFVLLVIDLEKGEKDGRRRGNGGGRGQGVSGSCLGDGEEMEAEEDEEYRGVAWALRGGRWKGRGRGGERKKDEGEER</sequence>
<name>A0AAV8R4E5_ENSVE</name>
<evidence type="ECO:0000256" key="1">
    <source>
        <dbReference type="SAM" id="MobiDB-lite"/>
    </source>
</evidence>
<keyword evidence="2" id="KW-0472">Membrane</keyword>
<dbReference type="Proteomes" id="UP001222027">
    <property type="component" value="Unassembled WGS sequence"/>
</dbReference>
<protein>
    <submittedName>
        <fullName evidence="3">Uncharacterized protein</fullName>
    </submittedName>
</protein>
<feature type="region of interest" description="Disordered" evidence="1">
    <location>
        <begin position="118"/>
        <end position="137"/>
    </location>
</feature>
<keyword evidence="2" id="KW-1133">Transmembrane helix</keyword>
<reference evidence="3 4" key="1">
    <citation type="submission" date="2022-12" db="EMBL/GenBank/DDBJ databases">
        <title>Chromosome-scale assembly of the Ensete ventricosum genome.</title>
        <authorList>
            <person name="Dussert Y."/>
            <person name="Stocks J."/>
            <person name="Wendawek A."/>
            <person name="Woldeyes F."/>
            <person name="Nichols R.A."/>
            <person name="Borrell J.S."/>
        </authorList>
    </citation>
    <scope>NUCLEOTIDE SEQUENCE [LARGE SCALE GENOMIC DNA]</scope>
    <source>
        <strain evidence="4">cv. Maze</strain>
        <tissue evidence="3">Seeds</tissue>
    </source>
</reference>
<dbReference type="AlphaFoldDB" id="A0AAV8R4E5"/>
<feature type="region of interest" description="Disordered" evidence="1">
    <location>
        <begin position="74"/>
        <end position="102"/>
    </location>
</feature>
<keyword evidence="4" id="KW-1185">Reference proteome</keyword>
<evidence type="ECO:0000256" key="2">
    <source>
        <dbReference type="SAM" id="Phobius"/>
    </source>
</evidence>
<organism evidence="3 4">
    <name type="scientific">Ensete ventricosum</name>
    <name type="common">Abyssinian banana</name>
    <name type="synonym">Musa ensete</name>
    <dbReference type="NCBI Taxonomy" id="4639"/>
    <lineage>
        <taxon>Eukaryota</taxon>
        <taxon>Viridiplantae</taxon>
        <taxon>Streptophyta</taxon>
        <taxon>Embryophyta</taxon>
        <taxon>Tracheophyta</taxon>
        <taxon>Spermatophyta</taxon>
        <taxon>Magnoliopsida</taxon>
        <taxon>Liliopsida</taxon>
        <taxon>Zingiberales</taxon>
        <taxon>Musaceae</taxon>
        <taxon>Ensete</taxon>
    </lineage>
</organism>
<evidence type="ECO:0000313" key="3">
    <source>
        <dbReference type="EMBL" id="KAJ8491946.1"/>
    </source>
</evidence>